<feature type="compositionally biased region" description="Basic and acidic residues" evidence="1">
    <location>
        <begin position="350"/>
        <end position="372"/>
    </location>
</feature>
<keyword evidence="3" id="KW-1185">Reference proteome</keyword>
<evidence type="ECO:0000313" key="2">
    <source>
        <dbReference type="EMBL" id="MCW6507512.1"/>
    </source>
</evidence>
<feature type="region of interest" description="Disordered" evidence="1">
    <location>
        <begin position="332"/>
        <end position="372"/>
    </location>
</feature>
<gene>
    <name evidence="2" type="ORF">M8523_05695</name>
</gene>
<evidence type="ECO:0000256" key="1">
    <source>
        <dbReference type="SAM" id="MobiDB-lite"/>
    </source>
</evidence>
<dbReference type="EMBL" id="JAMOIM010000003">
    <property type="protein sequence ID" value="MCW6507512.1"/>
    <property type="molecule type" value="Genomic_DNA"/>
</dbReference>
<dbReference type="AlphaFoldDB" id="A0AA41Z1F9"/>
<reference evidence="2" key="1">
    <citation type="submission" date="2022-05" db="EMBL/GenBank/DDBJ databases">
        <authorList>
            <person name="Pankratov T."/>
        </authorList>
    </citation>
    <scope>NUCLEOTIDE SEQUENCE</scope>
    <source>
        <strain evidence="2">BP6-180914</strain>
    </source>
</reference>
<dbReference type="Proteomes" id="UP001165667">
    <property type="component" value="Unassembled WGS sequence"/>
</dbReference>
<comment type="caution">
    <text evidence="2">The sequence shown here is derived from an EMBL/GenBank/DDBJ whole genome shotgun (WGS) entry which is preliminary data.</text>
</comment>
<name>A0AA41Z1F9_9HYPH</name>
<dbReference type="Pfam" id="PF10098">
    <property type="entry name" value="DUF2336"/>
    <property type="match status" value="1"/>
</dbReference>
<organism evidence="2 3">
    <name type="scientific">Lichenifustis flavocetrariae</name>
    <dbReference type="NCBI Taxonomy" id="2949735"/>
    <lineage>
        <taxon>Bacteria</taxon>
        <taxon>Pseudomonadati</taxon>
        <taxon>Pseudomonadota</taxon>
        <taxon>Alphaproteobacteria</taxon>
        <taxon>Hyphomicrobiales</taxon>
        <taxon>Lichenihabitantaceae</taxon>
        <taxon>Lichenifustis</taxon>
    </lineage>
</organism>
<sequence length="372" mass="39775">MLTDDLPATLDRLVNLGRTPDVNIRPVLLRVLVDLFVSKPTHGPEAVRQFEEIVSRLLQEADDTARLIVAEKLANHAQTPPALLRHLMADRGAIAAKILSCAVLDAQTLQAAGALGAPEMALAVASRSDLDGATIRALAERPEPEIVAALVDNSALTIDPGLYRYLVRRGRDNKALARKLLKRHGDPAELGALFLAADRKQRADILMAMRRHDLGLPRSEPVAGAEAALAQISRVVLLPGMDGLDLILCQALNLPAPLAEQIIDDTTGEPMAVALAALGASPELAARVFILGPPTIGHVYATVKSLVGLVETLSPGIARRLMASMTGEALPVRRPSRTTTAAADLGRPMTRPEARPERRETTEPGRDIRKAS</sequence>
<dbReference type="InterPro" id="IPR019285">
    <property type="entry name" value="DUF2336"/>
</dbReference>
<proteinExistence type="predicted"/>
<protein>
    <submittedName>
        <fullName evidence="2">DUF2336 domain-containing protein</fullName>
    </submittedName>
</protein>
<accession>A0AA41Z1F9</accession>
<dbReference type="RefSeq" id="WP_282583882.1">
    <property type="nucleotide sequence ID" value="NZ_JAMOIM010000003.1"/>
</dbReference>
<evidence type="ECO:0000313" key="3">
    <source>
        <dbReference type="Proteomes" id="UP001165667"/>
    </source>
</evidence>